<sequence>MFQSLSQSKVGLFANILKKTVVSGDDTFKYSELSNTQNVLNKNPFLSDIFSVPGLTRLNQIVTGIIGVFLGVCLTFLMGTILIQLLFYKLFAVLFGLLMILVSTIFILNVAVTPYDEASATRKLVAFIIFGLCIFCGLLCVFLYGTDWTENAKSIIVIRQENYTTQTKSKLGKTGAQWKVLWTFLIGISIFFLIIYSCAEIITTGIFQCKCFSFLWYRRPTCNYVYFMACALFSSVIISSAFTLFISIQKDSNVSIDSLIGDSNPNFISLSNMLYGMLMLKQLYLVVPFGVVFGPILALVFQFNYLKDWVDYQNLRNESTHNGKSVLIKTTSLDLSDDDEDSPIDITKITPENGDAFFNQSIEHQSSSPTHKQISFKSRHQNNTTIIAGNVNTNSPTSNINSSPVIGGFTVSGSSNPLAATTTPNTPVQVNVVVEQESTNPLQTNDSSVLITEKDDIVFDNEDL</sequence>
<dbReference type="AlphaFoldDB" id="D2V1T2"/>
<dbReference type="GeneID" id="8855218"/>
<dbReference type="Proteomes" id="UP000006671">
    <property type="component" value="Unassembled WGS sequence"/>
</dbReference>
<gene>
    <name evidence="2" type="ORF">NAEGRDRAFT_62686</name>
</gene>
<protein>
    <submittedName>
        <fullName evidence="2">Predicted protein</fullName>
    </submittedName>
</protein>
<evidence type="ECO:0000313" key="2">
    <source>
        <dbReference type="EMBL" id="EFC49216.1"/>
    </source>
</evidence>
<accession>D2V1T2</accession>
<keyword evidence="1" id="KW-0812">Transmembrane</keyword>
<evidence type="ECO:0000256" key="1">
    <source>
        <dbReference type="SAM" id="Phobius"/>
    </source>
</evidence>
<keyword evidence="3" id="KW-1185">Reference proteome</keyword>
<feature type="transmembrane region" description="Helical" evidence="1">
    <location>
        <begin position="61"/>
        <end position="85"/>
    </location>
</feature>
<dbReference type="OMA" id="DWTENAK"/>
<organism evidence="3">
    <name type="scientific">Naegleria gruberi</name>
    <name type="common">Amoeba</name>
    <dbReference type="NCBI Taxonomy" id="5762"/>
    <lineage>
        <taxon>Eukaryota</taxon>
        <taxon>Discoba</taxon>
        <taxon>Heterolobosea</taxon>
        <taxon>Tetramitia</taxon>
        <taxon>Eutetramitia</taxon>
        <taxon>Vahlkampfiidae</taxon>
        <taxon>Naegleria</taxon>
    </lineage>
</organism>
<keyword evidence="1" id="KW-0472">Membrane</keyword>
<feature type="transmembrane region" description="Helical" evidence="1">
    <location>
        <begin position="283"/>
        <end position="306"/>
    </location>
</feature>
<reference evidence="2 3" key="1">
    <citation type="journal article" date="2010" name="Cell">
        <title>The genome of Naegleria gruberi illuminates early eukaryotic versatility.</title>
        <authorList>
            <person name="Fritz-Laylin L.K."/>
            <person name="Prochnik S.E."/>
            <person name="Ginger M.L."/>
            <person name="Dacks J.B."/>
            <person name="Carpenter M.L."/>
            <person name="Field M.C."/>
            <person name="Kuo A."/>
            <person name="Paredez A."/>
            <person name="Chapman J."/>
            <person name="Pham J."/>
            <person name="Shu S."/>
            <person name="Neupane R."/>
            <person name="Cipriano M."/>
            <person name="Mancuso J."/>
            <person name="Tu H."/>
            <person name="Salamov A."/>
            <person name="Lindquist E."/>
            <person name="Shapiro H."/>
            <person name="Lucas S."/>
            <person name="Grigoriev I.V."/>
            <person name="Cande W.Z."/>
            <person name="Fulton C."/>
            <person name="Rokhsar D.S."/>
            <person name="Dawson S.C."/>
        </authorList>
    </citation>
    <scope>NUCLEOTIDE SEQUENCE [LARGE SCALE GENOMIC DNA]</scope>
    <source>
        <strain evidence="2 3">NEG-M</strain>
    </source>
</reference>
<dbReference type="EMBL" id="GG738848">
    <property type="protein sequence ID" value="EFC49216.1"/>
    <property type="molecule type" value="Genomic_DNA"/>
</dbReference>
<keyword evidence="1" id="KW-1133">Transmembrane helix</keyword>
<feature type="transmembrane region" description="Helical" evidence="1">
    <location>
        <begin position="91"/>
        <end position="112"/>
    </location>
</feature>
<dbReference type="RefSeq" id="XP_002681960.1">
    <property type="nucleotide sequence ID" value="XM_002681914.1"/>
</dbReference>
<dbReference type="VEuPathDB" id="AmoebaDB:NAEGRDRAFT_62686"/>
<dbReference type="KEGG" id="ngr:NAEGRDRAFT_62686"/>
<feature type="transmembrane region" description="Helical" evidence="1">
    <location>
        <begin position="180"/>
        <end position="203"/>
    </location>
</feature>
<name>D2V1T2_NAEGR</name>
<dbReference type="InParanoid" id="D2V1T2"/>
<dbReference type="OrthoDB" id="443651at2759"/>
<evidence type="ECO:0000313" key="3">
    <source>
        <dbReference type="Proteomes" id="UP000006671"/>
    </source>
</evidence>
<feature type="transmembrane region" description="Helical" evidence="1">
    <location>
        <begin position="224"/>
        <end position="248"/>
    </location>
</feature>
<proteinExistence type="predicted"/>
<feature type="transmembrane region" description="Helical" evidence="1">
    <location>
        <begin position="124"/>
        <end position="144"/>
    </location>
</feature>